<dbReference type="GO" id="GO:0006508">
    <property type="term" value="P:proteolysis"/>
    <property type="evidence" value="ECO:0007669"/>
    <property type="project" value="UniProtKB-KW"/>
</dbReference>
<comment type="similarity">
    <text evidence="2 12">Belongs to the peptidase M48B family.</text>
</comment>
<dbReference type="GO" id="GO:0005886">
    <property type="term" value="C:plasma membrane"/>
    <property type="evidence" value="ECO:0007669"/>
    <property type="project" value="UniProtKB-SubCell"/>
</dbReference>
<evidence type="ECO:0000256" key="5">
    <source>
        <dbReference type="ARBA" id="ARBA00022692"/>
    </source>
</evidence>
<reference evidence="14 15" key="1">
    <citation type="submission" date="2019-11" db="EMBL/GenBank/DDBJ databases">
        <authorList>
            <person name="Zheng R.K."/>
            <person name="Sun C.M."/>
        </authorList>
    </citation>
    <scope>NUCLEOTIDE SEQUENCE [LARGE SCALE GENOMIC DNA]</scope>
    <source>
        <strain evidence="14 15">SRB007</strain>
    </source>
</reference>
<feature type="active site" evidence="12">
    <location>
        <position position="132"/>
    </location>
</feature>
<feature type="binding site" evidence="12">
    <location>
        <position position="135"/>
    </location>
    <ligand>
        <name>Zn(2+)</name>
        <dbReference type="ChEBI" id="CHEBI:29105"/>
        <note>catalytic</note>
    </ligand>
</feature>
<keyword evidence="4 12" id="KW-0645">Protease</keyword>
<protein>
    <recommendedName>
        <fullName evidence="12">Protease HtpX homolog</fullName>
        <ecNumber evidence="12">3.4.24.-</ecNumber>
    </recommendedName>
</protein>
<dbReference type="RefSeq" id="WP_158946311.1">
    <property type="nucleotide sequence ID" value="NZ_CP046400.1"/>
</dbReference>
<dbReference type="GO" id="GO:0008270">
    <property type="term" value="F:zinc ion binding"/>
    <property type="evidence" value="ECO:0007669"/>
    <property type="project" value="UniProtKB-UniRule"/>
</dbReference>
<dbReference type="PANTHER" id="PTHR43221">
    <property type="entry name" value="PROTEASE HTPX"/>
    <property type="match status" value="1"/>
</dbReference>
<comment type="cofactor">
    <cofactor evidence="12">
        <name>Zn(2+)</name>
        <dbReference type="ChEBI" id="CHEBI:29105"/>
    </cofactor>
    <text evidence="12">Binds 1 zinc ion per subunit.</text>
</comment>
<keyword evidence="3 12" id="KW-1003">Cell membrane</keyword>
<dbReference type="PANTHER" id="PTHR43221:SF1">
    <property type="entry name" value="PROTEASE HTPX"/>
    <property type="match status" value="1"/>
</dbReference>
<accession>A0A6I6JD69</accession>
<dbReference type="AlphaFoldDB" id="A0A6I6JD69"/>
<gene>
    <name evidence="12" type="primary">htpX</name>
    <name evidence="14" type="ORF">GM415_02820</name>
</gene>
<sequence>MTSQIKTVLLLSLLTGLLMLIGGFMGGRAGLVLAFGFAMLMNVGSYWYSDKIVLKMYKARPLSPGDAPHIHRVVEEMAAAAGIPKPRIVLIPQDAPNAFATGRNPQNAVVAVTRGIVNILNPDELKGVLAHELGHIANRDILIQTIAAVMGGAIVFIANMLQFTAIFGLGGDDDDGNPLAALAMAFLAPIAAGLIQMAISRSREYLADETGARLSRNPLFLASALGKLDSASRQVPMQGSPATENMFIVAPFSGRGPASLFATHPPIEDRIARLRAMAQGNNR</sequence>
<dbReference type="InterPro" id="IPR001915">
    <property type="entry name" value="Peptidase_M48"/>
</dbReference>
<evidence type="ECO:0000256" key="8">
    <source>
        <dbReference type="ARBA" id="ARBA00022833"/>
    </source>
</evidence>
<keyword evidence="8 12" id="KW-0862">Zinc</keyword>
<dbReference type="CDD" id="cd07336">
    <property type="entry name" value="M48B_HtpX_like"/>
    <property type="match status" value="1"/>
</dbReference>
<feature type="transmembrane region" description="Helical" evidence="12">
    <location>
        <begin position="141"/>
        <end position="167"/>
    </location>
</feature>
<feature type="binding site" evidence="12">
    <location>
        <position position="204"/>
    </location>
    <ligand>
        <name>Zn(2+)</name>
        <dbReference type="ChEBI" id="CHEBI:29105"/>
        <note>catalytic</note>
    </ligand>
</feature>
<name>A0A6I6JD69_9BACT</name>
<keyword evidence="5 12" id="KW-0812">Transmembrane</keyword>
<feature type="transmembrane region" description="Helical" evidence="12">
    <location>
        <begin position="179"/>
        <end position="199"/>
    </location>
</feature>
<evidence type="ECO:0000256" key="10">
    <source>
        <dbReference type="ARBA" id="ARBA00023049"/>
    </source>
</evidence>
<evidence type="ECO:0000313" key="15">
    <source>
        <dbReference type="Proteomes" id="UP000428328"/>
    </source>
</evidence>
<dbReference type="Gene3D" id="3.30.2010.10">
    <property type="entry name" value="Metalloproteases ('zincins'), catalytic domain"/>
    <property type="match status" value="1"/>
</dbReference>
<evidence type="ECO:0000256" key="7">
    <source>
        <dbReference type="ARBA" id="ARBA00022801"/>
    </source>
</evidence>
<dbReference type="Pfam" id="PF01435">
    <property type="entry name" value="Peptidase_M48"/>
    <property type="match status" value="1"/>
</dbReference>
<organism evidence="14 15">
    <name type="scientific">Pseudodesulfovibrio cashew</name>
    <dbReference type="NCBI Taxonomy" id="2678688"/>
    <lineage>
        <taxon>Bacteria</taxon>
        <taxon>Pseudomonadati</taxon>
        <taxon>Thermodesulfobacteriota</taxon>
        <taxon>Desulfovibrionia</taxon>
        <taxon>Desulfovibrionales</taxon>
        <taxon>Desulfovibrionaceae</taxon>
    </lineage>
</organism>
<dbReference type="EMBL" id="CP046400">
    <property type="protein sequence ID" value="QGY39099.1"/>
    <property type="molecule type" value="Genomic_DNA"/>
</dbReference>
<keyword evidence="11 12" id="KW-0472">Membrane</keyword>
<dbReference type="GO" id="GO:0004222">
    <property type="term" value="F:metalloendopeptidase activity"/>
    <property type="evidence" value="ECO:0007669"/>
    <property type="project" value="UniProtKB-UniRule"/>
</dbReference>
<keyword evidence="15" id="KW-1185">Reference proteome</keyword>
<feature type="binding site" evidence="12">
    <location>
        <position position="131"/>
    </location>
    <ligand>
        <name>Zn(2+)</name>
        <dbReference type="ChEBI" id="CHEBI:29105"/>
        <note>catalytic</note>
    </ligand>
</feature>
<evidence type="ECO:0000256" key="2">
    <source>
        <dbReference type="ARBA" id="ARBA00009779"/>
    </source>
</evidence>
<dbReference type="InterPro" id="IPR022919">
    <property type="entry name" value="Pept_M48_protease_HtpX"/>
</dbReference>
<keyword evidence="9 12" id="KW-1133">Transmembrane helix</keyword>
<dbReference type="HAMAP" id="MF_00188">
    <property type="entry name" value="Pept_M48_protease_HtpX"/>
    <property type="match status" value="1"/>
</dbReference>
<dbReference type="KEGG" id="psel:GM415_02820"/>
<dbReference type="EC" id="3.4.24.-" evidence="12"/>
<feature type="domain" description="Peptidase M48" evidence="13">
    <location>
        <begin position="67"/>
        <end position="277"/>
    </location>
</feature>
<evidence type="ECO:0000256" key="4">
    <source>
        <dbReference type="ARBA" id="ARBA00022670"/>
    </source>
</evidence>
<evidence type="ECO:0000256" key="1">
    <source>
        <dbReference type="ARBA" id="ARBA00004651"/>
    </source>
</evidence>
<evidence type="ECO:0000313" key="14">
    <source>
        <dbReference type="EMBL" id="QGY39099.1"/>
    </source>
</evidence>
<evidence type="ECO:0000256" key="11">
    <source>
        <dbReference type="ARBA" id="ARBA00023136"/>
    </source>
</evidence>
<evidence type="ECO:0000256" key="3">
    <source>
        <dbReference type="ARBA" id="ARBA00022475"/>
    </source>
</evidence>
<evidence type="ECO:0000256" key="6">
    <source>
        <dbReference type="ARBA" id="ARBA00022723"/>
    </source>
</evidence>
<evidence type="ECO:0000256" key="12">
    <source>
        <dbReference type="HAMAP-Rule" id="MF_00188"/>
    </source>
</evidence>
<keyword evidence="10 12" id="KW-0482">Metalloprotease</keyword>
<feature type="transmembrane region" description="Helical" evidence="12">
    <location>
        <begin position="7"/>
        <end position="25"/>
    </location>
</feature>
<evidence type="ECO:0000256" key="9">
    <source>
        <dbReference type="ARBA" id="ARBA00022989"/>
    </source>
</evidence>
<evidence type="ECO:0000259" key="13">
    <source>
        <dbReference type="Pfam" id="PF01435"/>
    </source>
</evidence>
<keyword evidence="7 12" id="KW-0378">Hydrolase</keyword>
<feature type="transmembrane region" description="Helical" evidence="12">
    <location>
        <begin position="31"/>
        <end position="48"/>
    </location>
</feature>
<keyword evidence="6 12" id="KW-0479">Metal-binding</keyword>
<dbReference type="InterPro" id="IPR050083">
    <property type="entry name" value="HtpX_protease"/>
</dbReference>
<comment type="subcellular location">
    <subcellularLocation>
        <location evidence="1 12">Cell membrane</location>
        <topology evidence="1 12">Multi-pass membrane protein</topology>
    </subcellularLocation>
</comment>
<dbReference type="Proteomes" id="UP000428328">
    <property type="component" value="Chromosome"/>
</dbReference>
<proteinExistence type="inferred from homology"/>